<name>A0ABV6SHP8_AZOPA</name>
<evidence type="ECO:0000256" key="3">
    <source>
        <dbReference type="ARBA" id="ARBA00008281"/>
    </source>
</evidence>
<evidence type="ECO:0000256" key="2">
    <source>
        <dbReference type="ARBA" id="ARBA00004162"/>
    </source>
</evidence>
<evidence type="ECO:0000256" key="6">
    <source>
        <dbReference type="ARBA" id="ARBA00022692"/>
    </source>
</evidence>
<comment type="subcellular location">
    <subcellularLocation>
        <location evidence="10">Cell inner membrane</location>
    </subcellularLocation>
    <subcellularLocation>
        <location evidence="2">Cell membrane</location>
        <topology evidence="2">Single-pass membrane protein</topology>
    </subcellularLocation>
</comment>
<proteinExistence type="inferred from homology"/>
<keyword evidence="11" id="KW-0282">Flagellum</keyword>
<comment type="caution">
    <text evidence="11">The sequence shown here is derived from an EMBL/GenBank/DDBJ whole genome shotgun (WGS) entry which is preliminary data.</text>
</comment>
<keyword evidence="5 10" id="KW-0145">Chemotaxis</keyword>
<protein>
    <recommendedName>
        <fullName evidence="10">Flagellar protein FliL</fullName>
    </recommendedName>
</protein>
<evidence type="ECO:0000313" key="11">
    <source>
        <dbReference type="EMBL" id="MFC0709062.1"/>
    </source>
</evidence>
<dbReference type="PANTHER" id="PTHR35091">
    <property type="entry name" value="FLAGELLAR PROTEIN FLIL"/>
    <property type="match status" value="1"/>
</dbReference>
<evidence type="ECO:0000256" key="5">
    <source>
        <dbReference type="ARBA" id="ARBA00022500"/>
    </source>
</evidence>
<evidence type="ECO:0000256" key="9">
    <source>
        <dbReference type="ARBA" id="ARBA00023136"/>
    </source>
</evidence>
<dbReference type="RefSeq" id="WP_376943605.1">
    <property type="nucleotide sequence ID" value="NZ_CP171449.1"/>
</dbReference>
<keyword evidence="9 10" id="KW-0472">Membrane</keyword>
<evidence type="ECO:0000256" key="7">
    <source>
        <dbReference type="ARBA" id="ARBA00022779"/>
    </source>
</evidence>
<keyword evidence="10" id="KW-0997">Cell inner membrane</keyword>
<organism evidence="11 12">
    <name type="scientific">Azorhizophilus paspali</name>
    <name type="common">Azotobacter paspali</name>
    <dbReference type="NCBI Taxonomy" id="69963"/>
    <lineage>
        <taxon>Bacteria</taxon>
        <taxon>Pseudomonadati</taxon>
        <taxon>Pseudomonadota</taxon>
        <taxon>Gammaproteobacteria</taxon>
        <taxon>Pseudomonadales</taxon>
        <taxon>Pseudomonadaceae</taxon>
        <taxon>Azorhizophilus</taxon>
    </lineage>
</organism>
<dbReference type="NCBIfam" id="NF005435">
    <property type="entry name" value="PRK07021.1"/>
    <property type="match status" value="1"/>
</dbReference>
<keyword evidence="4" id="KW-1003">Cell membrane</keyword>
<gene>
    <name evidence="11" type="primary">fliL</name>
    <name evidence="11" type="ORF">ACFFGX_05465</name>
</gene>
<comment type="similarity">
    <text evidence="3 10">Belongs to the FliL family.</text>
</comment>
<evidence type="ECO:0000256" key="10">
    <source>
        <dbReference type="RuleBase" id="RU364125"/>
    </source>
</evidence>
<dbReference type="EMBL" id="JBHLSS010000036">
    <property type="protein sequence ID" value="MFC0709062.1"/>
    <property type="molecule type" value="Genomic_DNA"/>
</dbReference>
<dbReference type="InterPro" id="IPR005503">
    <property type="entry name" value="FliL"/>
</dbReference>
<keyword evidence="11" id="KW-0966">Cell projection</keyword>
<evidence type="ECO:0000256" key="8">
    <source>
        <dbReference type="ARBA" id="ARBA00022989"/>
    </source>
</evidence>
<dbReference type="Pfam" id="PF03748">
    <property type="entry name" value="FliL"/>
    <property type="match status" value="1"/>
</dbReference>
<evidence type="ECO:0000256" key="4">
    <source>
        <dbReference type="ARBA" id="ARBA00022475"/>
    </source>
</evidence>
<evidence type="ECO:0000313" key="12">
    <source>
        <dbReference type="Proteomes" id="UP001589891"/>
    </source>
</evidence>
<sequence length="162" mass="17648">MSKTPPARGSGKVNWLLAILLVLIAAGGSAAGVYFLMNKGAHAEADNATKAAAEPLSAPIFVPISPFTVNLRGEQREERLLYVGLSLQVTDRASEEFLKSYMPQLRSRLLKLFTAQSATELMTPNGKDQLSAKILEMLQQPMATPQPTLQVTDVLYTDFIVQ</sequence>
<reference evidence="11 12" key="1">
    <citation type="submission" date="2024-09" db="EMBL/GenBank/DDBJ databases">
        <authorList>
            <person name="Sun Q."/>
            <person name="Mori K."/>
        </authorList>
    </citation>
    <scope>NUCLEOTIDE SEQUENCE [LARGE SCALE GENOMIC DNA]</scope>
    <source>
        <strain evidence="11 12">NCAIM B.01794</strain>
    </source>
</reference>
<keyword evidence="7 10" id="KW-0283">Flagellar rotation</keyword>
<dbReference type="Proteomes" id="UP001589891">
    <property type="component" value="Unassembled WGS sequence"/>
</dbReference>
<evidence type="ECO:0000256" key="1">
    <source>
        <dbReference type="ARBA" id="ARBA00002254"/>
    </source>
</evidence>
<keyword evidence="12" id="KW-1185">Reference proteome</keyword>
<keyword evidence="6" id="KW-0812">Transmembrane</keyword>
<comment type="function">
    <text evidence="1 10">Controls the rotational direction of flagella during chemotaxis.</text>
</comment>
<keyword evidence="11" id="KW-0969">Cilium</keyword>
<dbReference type="PANTHER" id="PTHR35091:SF2">
    <property type="entry name" value="FLAGELLAR PROTEIN FLIL"/>
    <property type="match status" value="1"/>
</dbReference>
<keyword evidence="8" id="KW-1133">Transmembrane helix</keyword>
<accession>A0ABV6SHP8</accession>